<comment type="caution">
    <text evidence="4">The sequence shown here is derived from an EMBL/GenBank/DDBJ whole genome shotgun (WGS) entry which is preliminary data.</text>
</comment>
<dbReference type="OMA" id="WSALINI"/>
<feature type="domain" description="Prolamin-like" evidence="3">
    <location>
        <begin position="36"/>
        <end position="97"/>
    </location>
</feature>
<name>A0A834ZRA3_TETSI</name>
<evidence type="ECO:0000313" key="4">
    <source>
        <dbReference type="EMBL" id="KAF8411941.1"/>
    </source>
</evidence>
<dbReference type="GO" id="GO:0031982">
    <property type="term" value="C:vesicle"/>
    <property type="evidence" value="ECO:0007669"/>
    <property type="project" value="TreeGrafter"/>
</dbReference>
<dbReference type="GO" id="GO:2000008">
    <property type="term" value="P:regulation of protein localization to cell surface"/>
    <property type="evidence" value="ECO:0007669"/>
    <property type="project" value="TreeGrafter"/>
</dbReference>
<dbReference type="PANTHER" id="PTHR31181:SF67">
    <property type="entry name" value="PROLAMIN-LIKE PROTEIN (DUF1278)"/>
    <property type="match status" value="1"/>
</dbReference>
<protein>
    <recommendedName>
        <fullName evidence="3">Prolamin-like domain-containing protein</fullName>
    </recommendedName>
</protein>
<gene>
    <name evidence="4" type="ORF">HHK36_004499</name>
</gene>
<evidence type="ECO:0000259" key="3">
    <source>
        <dbReference type="Pfam" id="PF05617"/>
    </source>
</evidence>
<reference evidence="4 5" key="1">
    <citation type="submission" date="2020-04" db="EMBL/GenBank/DDBJ databases">
        <title>Plant Genome Project.</title>
        <authorList>
            <person name="Zhang R.-G."/>
        </authorList>
    </citation>
    <scope>NUCLEOTIDE SEQUENCE [LARGE SCALE GENOMIC DNA]</scope>
    <source>
        <strain evidence="4">YNK0</strain>
        <tissue evidence="4">Leaf</tissue>
    </source>
</reference>
<dbReference type="GO" id="GO:0080155">
    <property type="term" value="P:regulation of double fertilization forming a zygote and endosperm"/>
    <property type="evidence" value="ECO:0007669"/>
    <property type="project" value="TreeGrafter"/>
</dbReference>
<dbReference type="EMBL" id="JABCRI010000002">
    <property type="protein sequence ID" value="KAF8411941.1"/>
    <property type="molecule type" value="Genomic_DNA"/>
</dbReference>
<keyword evidence="5" id="KW-1185">Reference proteome</keyword>
<dbReference type="GO" id="GO:0009567">
    <property type="term" value="P:double fertilization forming a zygote and endosperm"/>
    <property type="evidence" value="ECO:0007669"/>
    <property type="project" value="TreeGrafter"/>
</dbReference>
<dbReference type="OrthoDB" id="1862203at2759"/>
<sequence>MSFIVALIATLVAAGLARLQPGEPAIIPVAGPESQKCWSSLQSIDGCVLEIFRSFSSGKMVPIGPACCNAVIGVSDNCWPKMFPVEPSFPTMLKKYCHLAPVPSPSVRSVWRNAVTTRKHL</sequence>
<proteinExistence type="predicted"/>
<accession>A0A834ZRA3</accession>
<dbReference type="InterPro" id="IPR008502">
    <property type="entry name" value="Prolamin-like"/>
</dbReference>
<dbReference type="PANTHER" id="PTHR31181">
    <property type="entry name" value="EGG CELL-SECRETED PROTEIN 1.4"/>
    <property type="match status" value="1"/>
</dbReference>
<organism evidence="4 5">
    <name type="scientific">Tetracentron sinense</name>
    <name type="common">Spur-leaf</name>
    <dbReference type="NCBI Taxonomy" id="13715"/>
    <lineage>
        <taxon>Eukaryota</taxon>
        <taxon>Viridiplantae</taxon>
        <taxon>Streptophyta</taxon>
        <taxon>Embryophyta</taxon>
        <taxon>Tracheophyta</taxon>
        <taxon>Spermatophyta</taxon>
        <taxon>Magnoliopsida</taxon>
        <taxon>Trochodendrales</taxon>
        <taxon>Trochodendraceae</taxon>
        <taxon>Tetracentron</taxon>
    </lineage>
</organism>
<dbReference type="Pfam" id="PF05617">
    <property type="entry name" value="Prolamin_like"/>
    <property type="match status" value="1"/>
</dbReference>
<dbReference type="GO" id="GO:0005576">
    <property type="term" value="C:extracellular region"/>
    <property type="evidence" value="ECO:0007669"/>
    <property type="project" value="TreeGrafter"/>
</dbReference>
<feature type="signal peptide" evidence="2">
    <location>
        <begin position="1"/>
        <end position="17"/>
    </location>
</feature>
<evidence type="ECO:0000256" key="1">
    <source>
        <dbReference type="ARBA" id="ARBA00022729"/>
    </source>
</evidence>
<evidence type="ECO:0000313" key="5">
    <source>
        <dbReference type="Proteomes" id="UP000655225"/>
    </source>
</evidence>
<feature type="chain" id="PRO_5032907720" description="Prolamin-like domain-containing protein" evidence="2">
    <location>
        <begin position="18"/>
        <end position="121"/>
    </location>
</feature>
<dbReference type="Proteomes" id="UP000655225">
    <property type="component" value="Unassembled WGS sequence"/>
</dbReference>
<evidence type="ECO:0000256" key="2">
    <source>
        <dbReference type="SAM" id="SignalP"/>
    </source>
</evidence>
<dbReference type="AlphaFoldDB" id="A0A834ZRA3"/>
<keyword evidence="1 2" id="KW-0732">Signal</keyword>